<proteinExistence type="predicted"/>
<dbReference type="EMBL" id="NGLB01000003">
    <property type="protein sequence ID" value="OTN94445.1"/>
    <property type="molecule type" value="Genomic_DNA"/>
</dbReference>
<comment type="caution">
    <text evidence="1">The sequence shown here is derived from an EMBL/GenBank/DDBJ whole genome shotgun (WGS) entry which is preliminary data.</text>
</comment>
<organism evidence="1 2">
    <name type="scientific">Enterococcus faecium</name>
    <name type="common">Streptococcus faecium</name>
    <dbReference type="NCBI Taxonomy" id="1352"/>
    <lineage>
        <taxon>Bacteria</taxon>
        <taxon>Bacillati</taxon>
        <taxon>Bacillota</taxon>
        <taxon>Bacilli</taxon>
        <taxon>Lactobacillales</taxon>
        <taxon>Enterococcaceae</taxon>
        <taxon>Enterococcus</taxon>
    </lineage>
</organism>
<dbReference type="RefSeq" id="WP_179189834.1">
    <property type="nucleotide sequence ID" value="NZ_NGLB01000003.1"/>
</dbReference>
<dbReference type="Proteomes" id="UP000194737">
    <property type="component" value="Unassembled WGS sequence"/>
</dbReference>
<sequence length="109" mass="13039">MATKDKKILTIRDVDVLVQKKLVEVAKRKGYSSRDEMLREILEKVAYEEYQMETEIRYKNLISEQTKFLKGLQEQLLIQQKDFMYSLAQQFSDYEISKLENYFIVPDDS</sequence>
<evidence type="ECO:0000313" key="1">
    <source>
        <dbReference type="EMBL" id="OTN94445.1"/>
    </source>
</evidence>
<dbReference type="AlphaFoldDB" id="A0AB73N0I5"/>
<gene>
    <name evidence="1" type="ORF">A5804_002756</name>
</gene>
<reference evidence="1 2" key="1">
    <citation type="submission" date="2017-05" db="EMBL/GenBank/DDBJ databases">
        <title>The Genome Sequence of Enterococcus faecium 6F2_DIV0138.</title>
        <authorList>
            <consortium name="The Broad Institute Genomics Platform"/>
            <consortium name="The Broad Institute Genomic Center for Infectious Diseases"/>
            <person name="Earl A."/>
            <person name="Manson A."/>
            <person name="Schwartman J."/>
            <person name="Gilmore M."/>
            <person name="Abouelleil A."/>
            <person name="Cao P."/>
            <person name="Chapman S."/>
            <person name="Cusick C."/>
            <person name="Shea T."/>
            <person name="Young S."/>
            <person name="Neafsey D."/>
            <person name="Nusbaum C."/>
            <person name="Birren B."/>
        </authorList>
    </citation>
    <scope>NUCLEOTIDE SEQUENCE [LARGE SCALE GENOMIC DNA]</scope>
    <source>
        <strain evidence="1 2">6F2_DIV0138</strain>
    </source>
</reference>
<evidence type="ECO:0008006" key="3">
    <source>
        <dbReference type="Google" id="ProtNLM"/>
    </source>
</evidence>
<evidence type="ECO:0000313" key="2">
    <source>
        <dbReference type="Proteomes" id="UP000194737"/>
    </source>
</evidence>
<accession>A0AB73N0I5</accession>
<protein>
    <recommendedName>
        <fullName evidence="3">Ribbon-helix-helix protein, CopG family</fullName>
    </recommendedName>
</protein>
<name>A0AB73N0I5_ENTFC</name>